<organism evidence="2 3">
    <name type="scientific">Paraconiothyrium brasiliense</name>
    <dbReference type="NCBI Taxonomy" id="300254"/>
    <lineage>
        <taxon>Eukaryota</taxon>
        <taxon>Fungi</taxon>
        <taxon>Dikarya</taxon>
        <taxon>Ascomycota</taxon>
        <taxon>Pezizomycotina</taxon>
        <taxon>Dothideomycetes</taxon>
        <taxon>Pleosporomycetidae</taxon>
        <taxon>Pleosporales</taxon>
        <taxon>Massarineae</taxon>
        <taxon>Didymosphaeriaceae</taxon>
        <taxon>Paraconiothyrium</taxon>
    </lineage>
</organism>
<feature type="compositionally biased region" description="Polar residues" evidence="1">
    <location>
        <begin position="84"/>
        <end position="94"/>
    </location>
</feature>
<name>A0ABR3QT22_9PLEO</name>
<dbReference type="EMBL" id="JAKJXO020000016">
    <property type="protein sequence ID" value="KAL1595309.1"/>
    <property type="molecule type" value="Genomic_DNA"/>
</dbReference>
<feature type="region of interest" description="Disordered" evidence="1">
    <location>
        <begin position="54"/>
        <end position="124"/>
    </location>
</feature>
<comment type="caution">
    <text evidence="2">The sequence shown here is derived from an EMBL/GenBank/DDBJ whole genome shotgun (WGS) entry which is preliminary data.</text>
</comment>
<protein>
    <submittedName>
        <fullName evidence="2">Uncharacterized protein</fullName>
    </submittedName>
</protein>
<evidence type="ECO:0000256" key="1">
    <source>
        <dbReference type="SAM" id="MobiDB-lite"/>
    </source>
</evidence>
<feature type="region of interest" description="Disordered" evidence="1">
    <location>
        <begin position="156"/>
        <end position="276"/>
    </location>
</feature>
<dbReference type="Proteomes" id="UP001521785">
    <property type="component" value="Unassembled WGS sequence"/>
</dbReference>
<evidence type="ECO:0000313" key="2">
    <source>
        <dbReference type="EMBL" id="KAL1595309.1"/>
    </source>
</evidence>
<feature type="compositionally biased region" description="Polar residues" evidence="1">
    <location>
        <begin position="240"/>
        <end position="250"/>
    </location>
</feature>
<keyword evidence="3" id="KW-1185">Reference proteome</keyword>
<proteinExistence type="predicted"/>
<accession>A0ABR3QT22</accession>
<sequence length="276" mass="28169">MTSFIQNMLWNSVSGFIEEGKRTVGGYAGDALIKAGDLVEGGGRSVGTGIEKKANGLGTTIGGQAKPPSAKALPSTARRPAAHRSNSVPTNTKAGGSGVPLGAKKTPAVSGAKKQVSASTKTAVSGITKTTGGTIGGVQRGVNGLSKPVGGVKNAVGPYGKLASPSPTANSSAKRNKPKPFPGSNSSLPKPYPQSGPNLPKPYGNNSAFPSSEKKTAVRPGQSKPFQAPKEDEGKKPYPGTNTLPGQGSKTPVKKYKPAQRYEPPSQKGEVKHLSF</sequence>
<evidence type="ECO:0000313" key="3">
    <source>
        <dbReference type="Proteomes" id="UP001521785"/>
    </source>
</evidence>
<gene>
    <name evidence="2" type="ORF">SLS60_010000</name>
</gene>
<reference evidence="2 3" key="1">
    <citation type="submission" date="2024-02" db="EMBL/GenBank/DDBJ databases">
        <title>De novo assembly and annotation of 12 fungi associated with fruit tree decline syndrome in Ontario, Canada.</title>
        <authorList>
            <person name="Sulman M."/>
            <person name="Ellouze W."/>
            <person name="Ilyukhin E."/>
        </authorList>
    </citation>
    <scope>NUCLEOTIDE SEQUENCE [LARGE SCALE GENOMIC DNA]</scope>
    <source>
        <strain evidence="2 3">M42-189</strain>
    </source>
</reference>